<keyword evidence="3" id="KW-1185">Reference proteome</keyword>
<dbReference type="Proteomes" id="UP000605990">
    <property type="component" value="Unassembled WGS sequence"/>
</dbReference>
<dbReference type="InterPro" id="IPR046070">
    <property type="entry name" value="DUF6029"/>
</dbReference>
<evidence type="ECO:0000313" key="2">
    <source>
        <dbReference type="EMBL" id="MBC5835690.1"/>
    </source>
</evidence>
<evidence type="ECO:0000256" key="1">
    <source>
        <dbReference type="SAM" id="SignalP"/>
    </source>
</evidence>
<name>A0ABR7J0V7_9FLAO</name>
<gene>
    <name evidence="2" type="ORF">H8R27_12405</name>
</gene>
<feature type="chain" id="PRO_5046068658" description="DUF5723 domain-containing protein" evidence="1">
    <location>
        <begin position="19"/>
        <end position="601"/>
    </location>
</feature>
<reference evidence="2 3" key="1">
    <citation type="submission" date="2020-08" db="EMBL/GenBank/DDBJ databases">
        <title>Description of novel Flavobacterium F-408 isolate.</title>
        <authorList>
            <person name="Saticioglu I.B."/>
            <person name="Duman M."/>
            <person name="Altun S."/>
        </authorList>
    </citation>
    <scope>NUCLEOTIDE SEQUENCE [LARGE SCALE GENOMIC DNA]</scope>
    <source>
        <strain evidence="2 3">F-408</strain>
    </source>
</reference>
<dbReference type="RefSeq" id="WP_166130308.1">
    <property type="nucleotide sequence ID" value="NZ_JAANOQ010000007.1"/>
</dbReference>
<evidence type="ECO:0008006" key="4">
    <source>
        <dbReference type="Google" id="ProtNLM"/>
    </source>
</evidence>
<sequence>MNKILTYAFLFSSIFAFSQEADSTKTKFKVSGSYEGNGQWYTNDKNRGIQHDSVPLRSNNYLNLNFNYGKLTFGTQIEAYFNEALLNFNPRFVGTDLKNYNSKMSLSDAAKEFYHSNVGTFYANYKSKKLDVTLGHYYVQFGSGMALRTWEDRALGINNALRGGKIVYTPIDDITLTALYGRARTGFRVAKGDVYGFNTDINIGNLIQLKAFDFKYGFSAVARHESLPEEINNFESTTSLFSNRFEFGLKNYYLNTEYVFKTRDAIIKQNALDTNFAKEGSALLVNFGYSKKGFGFDANLRRVENMQLLAERSPDTYPTLSSTSVNYNDKILNFVPSLTKQHHSNLANIYVYQAQYQVVMDESTNVNKFGEIGGQFDIFYDIKKGTALGGKYGTKINLNVSSWFNLKAKYRYINNAGEAIPNYQTELFQATDKYFSDYNIEITKKVSSTFKTSFTYINQYFNNKQIQGIFKEYVVNSHTVFSESTYQISGSKSITFGLEHMWADNDRNNWAGGNIEYNHNENWSVFAMDMFNYGFDEKTHPISENDLFDIHFYNFGTAYKKGSTRIALNYGRQRGGLVCAGGVCRFVPPSTGLGIQISTSF</sequence>
<evidence type="ECO:0000313" key="3">
    <source>
        <dbReference type="Proteomes" id="UP000605990"/>
    </source>
</evidence>
<dbReference type="EMBL" id="JACRUN010000007">
    <property type="protein sequence ID" value="MBC5835690.1"/>
    <property type="molecule type" value="Genomic_DNA"/>
</dbReference>
<organism evidence="2 3">
    <name type="scientific">Flavobacterium bernardetii</name>
    <dbReference type="NCBI Taxonomy" id="2813823"/>
    <lineage>
        <taxon>Bacteria</taxon>
        <taxon>Pseudomonadati</taxon>
        <taxon>Bacteroidota</taxon>
        <taxon>Flavobacteriia</taxon>
        <taxon>Flavobacteriales</taxon>
        <taxon>Flavobacteriaceae</taxon>
        <taxon>Flavobacterium</taxon>
    </lineage>
</organism>
<accession>A0ABR7J0V7</accession>
<proteinExistence type="predicted"/>
<feature type="signal peptide" evidence="1">
    <location>
        <begin position="1"/>
        <end position="18"/>
    </location>
</feature>
<comment type="caution">
    <text evidence="2">The sequence shown here is derived from an EMBL/GenBank/DDBJ whole genome shotgun (WGS) entry which is preliminary data.</text>
</comment>
<protein>
    <recommendedName>
        <fullName evidence="4">DUF5723 domain-containing protein</fullName>
    </recommendedName>
</protein>
<dbReference type="Pfam" id="PF19494">
    <property type="entry name" value="DUF6029"/>
    <property type="match status" value="1"/>
</dbReference>
<keyword evidence="1" id="KW-0732">Signal</keyword>